<dbReference type="SUPFAM" id="SSF54495">
    <property type="entry name" value="UBC-like"/>
    <property type="match status" value="1"/>
</dbReference>
<comment type="caution">
    <text evidence="7">The sequence shown here is derived from an EMBL/GenBank/DDBJ whole genome shotgun (WGS) entry which is preliminary data.</text>
</comment>
<dbReference type="HOGENOM" id="CLU_030988_0_1_1"/>
<dbReference type="PANTHER" id="PTHR24068">
    <property type="entry name" value="UBIQUITIN-CONJUGATING ENZYME E2"/>
    <property type="match status" value="1"/>
</dbReference>
<dbReference type="InterPro" id="IPR023313">
    <property type="entry name" value="UBQ-conjugating_AS"/>
</dbReference>
<evidence type="ECO:0000313" key="7">
    <source>
        <dbReference type="EMBL" id="EXJ77596.1"/>
    </source>
</evidence>
<dbReference type="AlphaFoldDB" id="W9XKU5"/>
<dbReference type="PROSITE" id="PS50127">
    <property type="entry name" value="UBC_2"/>
    <property type="match status" value="1"/>
</dbReference>
<feature type="compositionally biased region" description="Basic and acidic residues" evidence="5">
    <location>
        <begin position="255"/>
        <end position="265"/>
    </location>
</feature>
<dbReference type="OrthoDB" id="10069349at2759"/>
<dbReference type="InterPro" id="IPR016135">
    <property type="entry name" value="UBQ-conjugating_enzyme/RWD"/>
</dbReference>
<keyword evidence="4" id="KW-0067">ATP-binding</keyword>
<organism evidence="7 8">
    <name type="scientific">Capronia epimyces CBS 606.96</name>
    <dbReference type="NCBI Taxonomy" id="1182542"/>
    <lineage>
        <taxon>Eukaryota</taxon>
        <taxon>Fungi</taxon>
        <taxon>Dikarya</taxon>
        <taxon>Ascomycota</taxon>
        <taxon>Pezizomycotina</taxon>
        <taxon>Eurotiomycetes</taxon>
        <taxon>Chaetothyriomycetidae</taxon>
        <taxon>Chaetothyriales</taxon>
        <taxon>Herpotrichiellaceae</taxon>
        <taxon>Capronia</taxon>
    </lineage>
</organism>
<dbReference type="PROSITE" id="PS00183">
    <property type="entry name" value="UBC_1"/>
    <property type="match status" value="1"/>
</dbReference>
<protein>
    <recommendedName>
        <fullName evidence="6">UBC core domain-containing protein</fullName>
    </recommendedName>
</protein>
<keyword evidence="8" id="KW-1185">Reference proteome</keyword>
<feature type="domain" description="UBC core" evidence="6">
    <location>
        <begin position="1"/>
        <end position="133"/>
    </location>
</feature>
<accession>W9XKU5</accession>
<dbReference type="EMBL" id="AMGY01000010">
    <property type="protein sequence ID" value="EXJ77596.1"/>
    <property type="molecule type" value="Genomic_DNA"/>
</dbReference>
<dbReference type="SMART" id="SM00212">
    <property type="entry name" value="UBCc"/>
    <property type="match status" value="1"/>
</dbReference>
<dbReference type="Pfam" id="PF00179">
    <property type="entry name" value="UQ_con"/>
    <property type="match status" value="1"/>
</dbReference>
<evidence type="ECO:0000256" key="3">
    <source>
        <dbReference type="PROSITE-ProRule" id="PRU10133"/>
    </source>
</evidence>
<dbReference type="RefSeq" id="XP_007738106.1">
    <property type="nucleotide sequence ID" value="XM_007739916.1"/>
</dbReference>
<dbReference type="InterPro" id="IPR000608">
    <property type="entry name" value="UBC"/>
</dbReference>
<evidence type="ECO:0000256" key="1">
    <source>
        <dbReference type="ARBA" id="ARBA00022679"/>
    </source>
</evidence>
<feature type="compositionally biased region" description="Polar residues" evidence="5">
    <location>
        <begin position="191"/>
        <end position="203"/>
    </location>
</feature>
<evidence type="ECO:0000256" key="2">
    <source>
        <dbReference type="ARBA" id="ARBA00022786"/>
    </source>
</evidence>
<dbReference type="GeneID" id="19173906"/>
<keyword evidence="2 4" id="KW-0833">Ubl conjugation pathway</keyword>
<gene>
    <name evidence="7" type="ORF">A1O3_09823</name>
</gene>
<sequence length="327" mass="35588">MFPEADDASILADDLTQLVVLVTGAEGTPYSRGLWRLHLKMPHDYPKSPPKAMFKTRIYHPNVEETTGAVCLETLKRDWDPKLTLKDILVTISCLLIQPNPDSALNAAAGALIQEDYEAFSTQAKLMASIHAPIPRHLMRAVQQAKRRGEEDEDEDEDEDKTEVLKKSAQTGARTTPEAIEEDNTKENDPTQRTTSAVGSGTANRGKRPVSDLSPPVDADQSEGQHNAESEPGNPRLIHSDSSQGGPVRKSPKLTRTDAPNRQDRALAQTQSQSSTGEEGKENVCYAKASNSSQGQGVLGSRPTVLRKVSNVGPGRKGQARVGIRRL</sequence>
<name>W9XKU5_9EURO</name>
<dbReference type="Gene3D" id="3.10.110.10">
    <property type="entry name" value="Ubiquitin Conjugating Enzyme"/>
    <property type="match status" value="1"/>
</dbReference>
<feature type="compositionally biased region" description="Acidic residues" evidence="5">
    <location>
        <begin position="151"/>
        <end position="161"/>
    </location>
</feature>
<keyword evidence="1" id="KW-0808">Transferase</keyword>
<dbReference type="GO" id="GO:0016740">
    <property type="term" value="F:transferase activity"/>
    <property type="evidence" value="ECO:0007669"/>
    <property type="project" value="UniProtKB-KW"/>
</dbReference>
<evidence type="ECO:0000313" key="8">
    <source>
        <dbReference type="Proteomes" id="UP000019478"/>
    </source>
</evidence>
<feature type="region of interest" description="Disordered" evidence="5">
    <location>
        <begin position="140"/>
        <end position="327"/>
    </location>
</feature>
<dbReference type="STRING" id="1182542.W9XKU5"/>
<dbReference type="GO" id="GO:0005524">
    <property type="term" value="F:ATP binding"/>
    <property type="evidence" value="ECO:0007669"/>
    <property type="project" value="UniProtKB-UniRule"/>
</dbReference>
<reference evidence="7 8" key="1">
    <citation type="submission" date="2013-03" db="EMBL/GenBank/DDBJ databases">
        <title>The Genome Sequence of Capronia epimyces CBS 606.96.</title>
        <authorList>
            <consortium name="The Broad Institute Genomics Platform"/>
            <person name="Cuomo C."/>
            <person name="de Hoog S."/>
            <person name="Gorbushina A."/>
            <person name="Walker B."/>
            <person name="Young S.K."/>
            <person name="Zeng Q."/>
            <person name="Gargeya S."/>
            <person name="Fitzgerald M."/>
            <person name="Haas B."/>
            <person name="Abouelleil A."/>
            <person name="Allen A.W."/>
            <person name="Alvarado L."/>
            <person name="Arachchi H.M."/>
            <person name="Berlin A.M."/>
            <person name="Chapman S.B."/>
            <person name="Gainer-Dewar J."/>
            <person name="Goldberg J."/>
            <person name="Griggs A."/>
            <person name="Gujja S."/>
            <person name="Hansen M."/>
            <person name="Howarth C."/>
            <person name="Imamovic A."/>
            <person name="Ireland A."/>
            <person name="Larimer J."/>
            <person name="McCowan C."/>
            <person name="Murphy C."/>
            <person name="Pearson M."/>
            <person name="Poon T.W."/>
            <person name="Priest M."/>
            <person name="Roberts A."/>
            <person name="Saif S."/>
            <person name="Shea T."/>
            <person name="Sisk P."/>
            <person name="Sykes S."/>
            <person name="Wortman J."/>
            <person name="Nusbaum C."/>
            <person name="Birren B."/>
        </authorList>
    </citation>
    <scope>NUCLEOTIDE SEQUENCE [LARGE SCALE GENOMIC DNA]</scope>
    <source>
        <strain evidence="7 8">CBS 606.96</strain>
    </source>
</reference>
<feature type="active site" description="Glycyl thioester intermediate" evidence="3">
    <location>
        <position position="71"/>
    </location>
</feature>
<evidence type="ECO:0000256" key="4">
    <source>
        <dbReference type="RuleBase" id="RU362109"/>
    </source>
</evidence>
<proteinExistence type="inferred from homology"/>
<evidence type="ECO:0000256" key="5">
    <source>
        <dbReference type="SAM" id="MobiDB-lite"/>
    </source>
</evidence>
<keyword evidence="4" id="KW-0547">Nucleotide-binding</keyword>
<comment type="similarity">
    <text evidence="4">Belongs to the ubiquitin-conjugating enzyme family.</text>
</comment>
<evidence type="ECO:0000259" key="6">
    <source>
        <dbReference type="PROSITE" id="PS50127"/>
    </source>
</evidence>
<dbReference type="Proteomes" id="UP000019478">
    <property type="component" value="Unassembled WGS sequence"/>
</dbReference>
<feature type="compositionally biased region" description="Polar residues" evidence="5">
    <location>
        <begin position="268"/>
        <end position="277"/>
    </location>
</feature>
<dbReference type="eggNOG" id="KOG0423">
    <property type="taxonomic scope" value="Eukaryota"/>
</dbReference>